<organism evidence="1 2">
    <name type="scientific">Hygrophoropsis aurantiaca</name>
    <dbReference type="NCBI Taxonomy" id="72124"/>
    <lineage>
        <taxon>Eukaryota</taxon>
        <taxon>Fungi</taxon>
        <taxon>Dikarya</taxon>
        <taxon>Basidiomycota</taxon>
        <taxon>Agaricomycotina</taxon>
        <taxon>Agaricomycetes</taxon>
        <taxon>Agaricomycetidae</taxon>
        <taxon>Boletales</taxon>
        <taxon>Coniophorineae</taxon>
        <taxon>Hygrophoropsidaceae</taxon>
        <taxon>Hygrophoropsis</taxon>
    </lineage>
</organism>
<feature type="non-terminal residue" evidence="1">
    <location>
        <position position="323"/>
    </location>
</feature>
<comment type="caution">
    <text evidence="1">The sequence shown here is derived from an EMBL/GenBank/DDBJ whole genome shotgun (WGS) entry which is preliminary data.</text>
</comment>
<reference evidence="1" key="1">
    <citation type="journal article" date="2021" name="New Phytol.">
        <title>Evolutionary innovations through gain and loss of genes in the ectomycorrhizal Boletales.</title>
        <authorList>
            <person name="Wu G."/>
            <person name="Miyauchi S."/>
            <person name="Morin E."/>
            <person name="Kuo A."/>
            <person name="Drula E."/>
            <person name="Varga T."/>
            <person name="Kohler A."/>
            <person name="Feng B."/>
            <person name="Cao Y."/>
            <person name="Lipzen A."/>
            <person name="Daum C."/>
            <person name="Hundley H."/>
            <person name="Pangilinan J."/>
            <person name="Johnson J."/>
            <person name="Barry K."/>
            <person name="LaButti K."/>
            <person name="Ng V."/>
            <person name="Ahrendt S."/>
            <person name="Min B."/>
            <person name="Choi I.G."/>
            <person name="Park H."/>
            <person name="Plett J.M."/>
            <person name="Magnuson J."/>
            <person name="Spatafora J.W."/>
            <person name="Nagy L.G."/>
            <person name="Henrissat B."/>
            <person name="Grigoriev I.V."/>
            <person name="Yang Z.L."/>
            <person name="Xu J."/>
            <person name="Martin F.M."/>
        </authorList>
    </citation>
    <scope>NUCLEOTIDE SEQUENCE</scope>
    <source>
        <strain evidence="1">ATCC 28755</strain>
    </source>
</reference>
<name>A0ACB8ADR5_9AGAM</name>
<evidence type="ECO:0000313" key="2">
    <source>
        <dbReference type="Proteomes" id="UP000790377"/>
    </source>
</evidence>
<sequence length="323" mass="36549">DHDGSDDGDGSSDTSSILTEIGPDEFADYFDEREGRLFHSHGDLPYPLPVDAPEQERLNDQHRILRDLVGNHYLGPVREVLDGTDSTKRVLDLCTGTGRWPMDMASLFPHVKFHGIDIVPIATRAPRSNVHFEMADVMQPFRYRDGIMDVVHARSVSLAVTDYPEMLREVARVLKPGGLFLSGEVARSPAFAPQYPFAAEQGAPGAFRFFQEINQMLLNRSGLQQIADKIPRWLQQSGQFTDITMREFLIPIGDWNSSSLLKRVGGEYRQAMERFADSMRPMLRSDDAIDEMGLEQLIQGYIHDLYHVEGMVGVYHTVWARKI</sequence>
<accession>A0ACB8ADR5</accession>
<protein>
    <submittedName>
        <fullName evidence="1">S-adenosyl-L-methionine-dependent methyltransferase</fullName>
    </submittedName>
</protein>
<keyword evidence="2" id="KW-1185">Reference proteome</keyword>
<dbReference type="Proteomes" id="UP000790377">
    <property type="component" value="Unassembled WGS sequence"/>
</dbReference>
<keyword evidence="1" id="KW-0489">Methyltransferase</keyword>
<feature type="non-terminal residue" evidence="1">
    <location>
        <position position="1"/>
    </location>
</feature>
<keyword evidence="1" id="KW-0808">Transferase</keyword>
<evidence type="ECO:0000313" key="1">
    <source>
        <dbReference type="EMBL" id="KAH7911257.1"/>
    </source>
</evidence>
<proteinExistence type="predicted"/>
<dbReference type="EMBL" id="MU267684">
    <property type="protein sequence ID" value="KAH7911257.1"/>
    <property type="molecule type" value="Genomic_DNA"/>
</dbReference>
<gene>
    <name evidence="1" type="ORF">BJ138DRAFT_966948</name>
</gene>